<protein>
    <submittedName>
        <fullName evidence="2">Uncharacterized protein</fullName>
    </submittedName>
</protein>
<dbReference type="Proteomes" id="UP001066276">
    <property type="component" value="Chromosome 4_1"/>
</dbReference>
<evidence type="ECO:0000313" key="2">
    <source>
        <dbReference type="EMBL" id="KAJ1168974.1"/>
    </source>
</evidence>
<evidence type="ECO:0000313" key="3">
    <source>
        <dbReference type="Proteomes" id="UP001066276"/>
    </source>
</evidence>
<feature type="compositionally biased region" description="Polar residues" evidence="1">
    <location>
        <begin position="128"/>
        <end position="139"/>
    </location>
</feature>
<keyword evidence="3" id="KW-1185">Reference proteome</keyword>
<dbReference type="AlphaFoldDB" id="A0AAV7SXZ7"/>
<dbReference type="InterPro" id="IPR042566">
    <property type="entry name" value="L1_C"/>
</dbReference>
<comment type="caution">
    <text evidence="2">The sequence shown here is derived from an EMBL/GenBank/DDBJ whole genome shotgun (WGS) entry which is preliminary data.</text>
</comment>
<reference evidence="2" key="1">
    <citation type="journal article" date="2022" name="bioRxiv">
        <title>Sequencing and chromosome-scale assembly of the giantPleurodeles waltlgenome.</title>
        <authorList>
            <person name="Brown T."/>
            <person name="Elewa A."/>
            <person name="Iarovenko S."/>
            <person name="Subramanian E."/>
            <person name="Araus A.J."/>
            <person name="Petzold A."/>
            <person name="Susuki M."/>
            <person name="Suzuki K.-i.T."/>
            <person name="Hayashi T."/>
            <person name="Toyoda A."/>
            <person name="Oliveira C."/>
            <person name="Osipova E."/>
            <person name="Leigh N.D."/>
            <person name="Simon A."/>
            <person name="Yun M.H."/>
        </authorList>
    </citation>
    <scope>NUCLEOTIDE SEQUENCE</scope>
    <source>
        <strain evidence="2">20211129_DDA</strain>
        <tissue evidence="2">Liver</tissue>
    </source>
</reference>
<organism evidence="2 3">
    <name type="scientific">Pleurodeles waltl</name>
    <name type="common">Iberian ribbed newt</name>
    <dbReference type="NCBI Taxonomy" id="8319"/>
    <lineage>
        <taxon>Eukaryota</taxon>
        <taxon>Metazoa</taxon>
        <taxon>Chordata</taxon>
        <taxon>Craniata</taxon>
        <taxon>Vertebrata</taxon>
        <taxon>Euteleostomi</taxon>
        <taxon>Amphibia</taxon>
        <taxon>Batrachia</taxon>
        <taxon>Caudata</taxon>
        <taxon>Salamandroidea</taxon>
        <taxon>Salamandridae</taxon>
        <taxon>Pleurodelinae</taxon>
        <taxon>Pleurodeles</taxon>
    </lineage>
</organism>
<sequence length="139" mass="16618">MDGIPVVRPAYWEWRRCPVIAVTRHWAWRRCAWLRTLPYYTMEVQCKRGSYMSVKQRLCDLQIKYALLFQATFKVMDQEKTHIFQSPEDVWTWLHAKGLAATLGEEKEMDTWVTPKPRRRHRTPPNSRPDQTQAVAEWA</sequence>
<dbReference type="Gene3D" id="3.30.250.20">
    <property type="entry name" value="L1 transposable element, C-terminal domain"/>
    <property type="match status" value="1"/>
</dbReference>
<accession>A0AAV7SXZ7</accession>
<evidence type="ECO:0000256" key="1">
    <source>
        <dbReference type="SAM" id="MobiDB-lite"/>
    </source>
</evidence>
<feature type="region of interest" description="Disordered" evidence="1">
    <location>
        <begin position="106"/>
        <end position="139"/>
    </location>
</feature>
<gene>
    <name evidence="2" type="ORF">NDU88_000886</name>
</gene>
<proteinExistence type="predicted"/>
<dbReference type="EMBL" id="JANPWB010000007">
    <property type="protein sequence ID" value="KAJ1168974.1"/>
    <property type="molecule type" value="Genomic_DNA"/>
</dbReference>
<name>A0AAV7SXZ7_PLEWA</name>